<accession>A0ABP8EKB2</accession>
<evidence type="ECO:0000256" key="1">
    <source>
        <dbReference type="SAM" id="MobiDB-lite"/>
    </source>
</evidence>
<dbReference type="Gene3D" id="3.30.310.50">
    <property type="entry name" value="Alpha-D-phosphohexomutase, C-terminal domain"/>
    <property type="match status" value="1"/>
</dbReference>
<dbReference type="InterPro" id="IPR014543">
    <property type="entry name" value="UCP028291"/>
</dbReference>
<protein>
    <recommendedName>
        <fullName evidence="4">DUF2218 domain-containing protein</fullName>
    </recommendedName>
</protein>
<dbReference type="RefSeq" id="WP_236866263.1">
    <property type="nucleotide sequence ID" value="NZ_BAABAZ010000006.1"/>
</dbReference>
<name>A0ABP8EKB2_9MICO</name>
<dbReference type="Pfam" id="PF09981">
    <property type="entry name" value="DUF2218"/>
    <property type="match status" value="1"/>
</dbReference>
<keyword evidence="3" id="KW-1185">Reference proteome</keyword>
<proteinExistence type="predicted"/>
<evidence type="ECO:0000313" key="2">
    <source>
        <dbReference type="EMBL" id="GAA4284412.1"/>
    </source>
</evidence>
<dbReference type="EMBL" id="BAABAZ010000006">
    <property type="protein sequence ID" value="GAA4284412.1"/>
    <property type="molecule type" value="Genomic_DNA"/>
</dbReference>
<feature type="compositionally biased region" description="Polar residues" evidence="1">
    <location>
        <begin position="1"/>
        <end position="15"/>
    </location>
</feature>
<comment type="caution">
    <text evidence="2">The sequence shown here is derived from an EMBL/GenBank/DDBJ whole genome shotgun (WGS) entry which is preliminary data.</text>
</comment>
<gene>
    <name evidence="2" type="ORF">GCM10022261_19430</name>
</gene>
<evidence type="ECO:0008006" key="4">
    <source>
        <dbReference type="Google" id="ProtNLM"/>
    </source>
</evidence>
<sequence>MTAESTPTVTSSASVKTERPGRYGKQLASHMGRKVPFSWDEDSQRGDGAFSDGAVTATLTARDGVLDLELTAPADQVERFEDVLGRHLVRFGAREGLECAWRRSDSSPGTTQRSSDYED</sequence>
<reference evidence="3" key="1">
    <citation type="journal article" date="2019" name="Int. J. Syst. Evol. Microbiol.">
        <title>The Global Catalogue of Microorganisms (GCM) 10K type strain sequencing project: providing services to taxonomists for standard genome sequencing and annotation.</title>
        <authorList>
            <consortium name="The Broad Institute Genomics Platform"/>
            <consortium name="The Broad Institute Genome Sequencing Center for Infectious Disease"/>
            <person name="Wu L."/>
            <person name="Ma J."/>
        </authorList>
    </citation>
    <scope>NUCLEOTIDE SEQUENCE [LARGE SCALE GENOMIC DNA]</scope>
    <source>
        <strain evidence="3">JCM 17458</strain>
    </source>
</reference>
<evidence type="ECO:0000313" key="3">
    <source>
        <dbReference type="Proteomes" id="UP001501586"/>
    </source>
</evidence>
<dbReference type="Proteomes" id="UP001501586">
    <property type="component" value="Unassembled WGS sequence"/>
</dbReference>
<feature type="region of interest" description="Disordered" evidence="1">
    <location>
        <begin position="1"/>
        <end position="24"/>
    </location>
</feature>
<organism evidence="2 3">
    <name type="scientific">Brevibacterium daeguense</name>
    <dbReference type="NCBI Taxonomy" id="909936"/>
    <lineage>
        <taxon>Bacteria</taxon>
        <taxon>Bacillati</taxon>
        <taxon>Actinomycetota</taxon>
        <taxon>Actinomycetes</taxon>
        <taxon>Micrococcales</taxon>
        <taxon>Brevibacteriaceae</taxon>
        <taxon>Brevibacterium</taxon>
    </lineage>
</organism>